<dbReference type="Proteomes" id="UP000318093">
    <property type="component" value="Unassembled WGS sequence"/>
</dbReference>
<sequence length="90" mass="9780">MATTRDLETYRRAVEEAVMALGRDDVGVGDVESAEPGMVTVRFSRGRHAHTARIPIAALDQREEAYAVIMAALLALNKRTSLEALAKAAR</sequence>
<dbReference type="AlphaFoldDB" id="A0A537JNW9"/>
<accession>A0A537JNW9</accession>
<comment type="caution">
    <text evidence="1">The sequence shown here is derived from an EMBL/GenBank/DDBJ whole genome shotgun (WGS) entry which is preliminary data.</text>
</comment>
<name>A0A537JNW9_9BACT</name>
<gene>
    <name evidence="1" type="ORF">E6H03_00790</name>
</gene>
<reference evidence="1 2" key="1">
    <citation type="journal article" date="2019" name="Nat. Microbiol.">
        <title>Mediterranean grassland soil C-N compound turnover is dependent on rainfall and depth, and is mediated by genomically divergent microorganisms.</title>
        <authorList>
            <person name="Diamond S."/>
            <person name="Andeer P.F."/>
            <person name="Li Z."/>
            <person name="Crits-Christoph A."/>
            <person name="Burstein D."/>
            <person name="Anantharaman K."/>
            <person name="Lane K.R."/>
            <person name="Thomas B.C."/>
            <person name="Pan C."/>
            <person name="Northen T.R."/>
            <person name="Banfield J.F."/>
        </authorList>
    </citation>
    <scope>NUCLEOTIDE SEQUENCE [LARGE SCALE GENOMIC DNA]</scope>
    <source>
        <strain evidence="1">NP_6</strain>
    </source>
</reference>
<proteinExistence type="predicted"/>
<organism evidence="1 2">
    <name type="scientific">Candidatus Segetimicrobium genomatis</name>
    <dbReference type="NCBI Taxonomy" id="2569760"/>
    <lineage>
        <taxon>Bacteria</taxon>
        <taxon>Bacillati</taxon>
        <taxon>Candidatus Sysuimicrobiota</taxon>
        <taxon>Candidatus Sysuimicrobiia</taxon>
        <taxon>Candidatus Sysuimicrobiales</taxon>
        <taxon>Candidatus Segetimicrobiaceae</taxon>
        <taxon>Candidatus Segetimicrobium</taxon>
    </lineage>
</organism>
<protein>
    <submittedName>
        <fullName evidence="1">Uncharacterized protein</fullName>
    </submittedName>
</protein>
<evidence type="ECO:0000313" key="2">
    <source>
        <dbReference type="Proteomes" id="UP000318093"/>
    </source>
</evidence>
<dbReference type="EMBL" id="VBAN01000024">
    <property type="protein sequence ID" value="TMI85209.1"/>
    <property type="molecule type" value="Genomic_DNA"/>
</dbReference>
<evidence type="ECO:0000313" key="1">
    <source>
        <dbReference type="EMBL" id="TMI85209.1"/>
    </source>
</evidence>